<protein>
    <submittedName>
        <fullName evidence="1">DUF3114 domain-containing protein</fullName>
    </submittedName>
</protein>
<reference evidence="1" key="1">
    <citation type="submission" date="2022-10" db="EMBL/GenBank/DDBJ databases">
        <title>Vagococcus sp. isolated from poultry meat.</title>
        <authorList>
            <person name="Johansson P."/>
            <person name="Bjorkroth J."/>
        </authorList>
    </citation>
    <scope>NUCLEOTIDE SEQUENCE</scope>
    <source>
        <strain evidence="1">STAA11</strain>
    </source>
</reference>
<name>A0AAF0CUA2_9ENTE</name>
<dbReference type="Pfam" id="PF11311">
    <property type="entry name" value="DUF3114"/>
    <property type="match status" value="1"/>
</dbReference>
<dbReference type="KEGG" id="vie:OL234_08615"/>
<dbReference type="AlphaFoldDB" id="A0AAF0CUA2"/>
<keyword evidence="2" id="KW-1185">Reference proteome</keyword>
<evidence type="ECO:0000313" key="2">
    <source>
        <dbReference type="Proteomes" id="UP001179647"/>
    </source>
</evidence>
<accession>A0AAF0CUA2</accession>
<dbReference type="RefSeq" id="WP_275468827.1">
    <property type="nucleotide sequence ID" value="NZ_CP110232.1"/>
</dbReference>
<dbReference type="EMBL" id="CP110232">
    <property type="protein sequence ID" value="WEG73025.1"/>
    <property type="molecule type" value="Genomic_DNA"/>
</dbReference>
<dbReference type="Proteomes" id="UP001179647">
    <property type="component" value="Chromosome"/>
</dbReference>
<proteinExistence type="predicted"/>
<evidence type="ECO:0000313" key="1">
    <source>
        <dbReference type="EMBL" id="WEG73025.1"/>
    </source>
</evidence>
<organism evidence="1 2">
    <name type="scientific">Vagococcus intermedius</name>
    <dbReference type="NCBI Taxonomy" id="2991418"/>
    <lineage>
        <taxon>Bacteria</taxon>
        <taxon>Bacillati</taxon>
        <taxon>Bacillota</taxon>
        <taxon>Bacilli</taxon>
        <taxon>Lactobacillales</taxon>
        <taxon>Enterococcaceae</taxon>
        <taxon>Vagococcus</taxon>
    </lineage>
</organism>
<dbReference type="InterPro" id="IPR021462">
    <property type="entry name" value="DUF3114"/>
</dbReference>
<sequence length="487" mass="57688">MTQYKHSLLLKTDATSSAILIKVEICNGFILAFEQLILGHYYYTQNKQLFRVLPLQHKLQQLLTLSQAFKPHEIKKTKPLLFTSIKQILIQIFTRVSKRPNVFFFNQSQYEPLKQLDTLINLLQKIIKKQDVDIEDLACFTNSLNMLTKLHLWQTWSIRYAPPYPQKLSIRTKRRIEGLAPTIFNTLYFDYCWDNTAITTFFSHLYFQLNSQSKQSVDVLIFKLLLHDTQLVGSTLYTKMFRTSRLTSLEKTELVLTQLGAELDSFDFLQLTGCHSLDPKMAPHSDFIELYCYCVRDAYKKQELENSQIHQLRMYFDKQNINYIRTQFPRNTDEASLEAYRKAPYPLGLGKKKLLREPARFHNKYPKNCDYNSYQASYLHRKRLTPNFHSEFILNQHGMFVSQWNVLKQLSPKEIISNPQNYQFTDDFKRELLNGESLNYATKNNQEHRRLDSEPPIKYDHFIRKLCKKGWKSPSLVDYDFNKVDKK</sequence>
<gene>
    <name evidence="1" type="ORF">OL234_08615</name>
</gene>